<keyword evidence="5 8" id="KW-0812">Transmembrane</keyword>
<evidence type="ECO:0000256" key="5">
    <source>
        <dbReference type="ARBA" id="ARBA00022692"/>
    </source>
</evidence>
<feature type="transmembrane region" description="Helical" evidence="8">
    <location>
        <begin position="455"/>
        <end position="477"/>
    </location>
</feature>
<feature type="transmembrane region" description="Helical" evidence="8">
    <location>
        <begin position="343"/>
        <end position="361"/>
    </location>
</feature>
<dbReference type="FunCoup" id="A0A146G667">
    <property type="interactions" value="281"/>
</dbReference>
<dbReference type="PROSITE" id="PS00872">
    <property type="entry name" value="NA_GALACTOSIDE_SYMP"/>
    <property type="match status" value="1"/>
</dbReference>
<proteinExistence type="inferred from homology"/>
<evidence type="ECO:0000256" key="1">
    <source>
        <dbReference type="ARBA" id="ARBA00004651"/>
    </source>
</evidence>
<dbReference type="InterPro" id="IPR018043">
    <property type="entry name" value="Na/Gal_symport_CS"/>
</dbReference>
<gene>
    <name evidence="9" type="ORF">TSACC_2614</name>
</gene>
<dbReference type="STRING" id="690879.TSACC_2614"/>
<dbReference type="InterPro" id="IPR039672">
    <property type="entry name" value="MFS_2"/>
</dbReference>
<dbReference type="GO" id="GO:0015293">
    <property type="term" value="F:symporter activity"/>
    <property type="evidence" value="ECO:0007669"/>
    <property type="project" value="InterPro"/>
</dbReference>
<feature type="transmembrane region" description="Helical" evidence="8">
    <location>
        <begin position="316"/>
        <end position="336"/>
    </location>
</feature>
<evidence type="ECO:0000256" key="2">
    <source>
        <dbReference type="ARBA" id="ARBA00009617"/>
    </source>
</evidence>
<dbReference type="InParanoid" id="A0A146G667"/>
<comment type="caution">
    <text evidence="9">The sequence shown here is derived from an EMBL/GenBank/DDBJ whole genome shotgun (WGS) entry which is preliminary data.</text>
</comment>
<dbReference type="Pfam" id="PF13347">
    <property type="entry name" value="MFS_2"/>
    <property type="match status" value="1"/>
</dbReference>
<dbReference type="Gene3D" id="1.20.1250.20">
    <property type="entry name" value="MFS general substrate transporter like domains"/>
    <property type="match status" value="2"/>
</dbReference>
<dbReference type="PANTHER" id="PTHR11328:SF24">
    <property type="entry name" value="MAJOR FACILITATOR SUPERFAMILY (MFS) PROFILE DOMAIN-CONTAINING PROTEIN"/>
    <property type="match status" value="1"/>
</dbReference>
<evidence type="ECO:0000313" key="9">
    <source>
        <dbReference type="EMBL" id="GAT32216.1"/>
    </source>
</evidence>
<feature type="transmembrane region" description="Helical" evidence="8">
    <location>
        <begin position="367"/>
        <end position="389"/>
    </location>
</feature>
<accession>A0A146G667</accession>
<evidence type="ECO:0000313" key="10">
    <source>
        <dbReference type="Proteomes" id="UP000076023"/>
    </source>
</evidence>
<evidence type="ECO:0000256" key="4">
    <source>
        <dbReference type="ARBA" id="ARBA00022475"/>
    </source>
</evidence>
<feature type="transmembrane region" description="Helical" evidence="8">
    <location>
        <begin position="273"/>
        <end position="296"/>
    </location>
</feature>
<dbReference type="EMBL" id="BDCO01000002">
    <property type="protein sequence ID" value="GAT32216.1"/>
    <property type="molecule type" value="Genomic_DNA"/>
</dbReference>
<dbReference type="Proteomes" id="UP000076023">
    <property type="component" value="Unassembled WGS sequence"/>
</dbReference>
<feature type="transmembrane region" description="Helical" evidence="8">
    <location>
        <begin position="113"/>
        <end position="133"/>
    </location>
</feature>
<evidence type="ECO:0000256" key="3">
    <source>
        <dbReference type="ARBA" id="ARBA00022448"/>
    </source>
</evidence>
<dbReference type="SUPFAM" id="SSF103473">
    <property type="entry name" value="MFS general substrate transporter"/>
    <property type="match status" value="1"/>
</dbReference>
<dbReference type="GO" id="GO:0008643">
    <property type="term" value="P:carbohydrate transport"/>
    <property type="evidence" value="ECO:0007669"/>
    <property type="project" value="InterPro"/>
</dbReference>
<name>A0A146G667_TERSA</name>
<feature type="transmembrane region" description="Helical" evidence="8">
    <location>
        <begin position="70"/>
        <end position="92"/>
    </location>
</feature>
<feature type="transmembrane region" description="Helical" evidence="8">
    <location>
        <begin position="43"/>
        <end position="64"/>
    </location>
</feature>
<evidence type="ECO:0000256" key="6">
    <source>
        <dbReference type="ARBA" id="ARBA00022989"/>
    </source>
</evidence>
<keyword evidence="3" id="KW-0813">Transport</keyword>
<comment type="subcellular location">
    <subcellularLocation>
        <location evidence="1">Cell membrane</location>
        <topology evidence="1">Multi-pass membrane protein</topology>
    </subcellularLocation>
</comment>
<protein>
    <submittedName>
        <fullName evidence="9">Glycoside/pentoside/hexuronide:cation symporter, GPH family</fullName>
    </submittedName>
</protein>
<keyword evidence="7 8" id="KW-0472">Membrane</keyword>
<dbReference type="GO" id="GO:0005886">
    <property type="term" value="C:plasma membrane"/>
    <property type="evidence" value="ECO:0007669"/>
    <property type="project" value="UniProtKB-SubCell"/>
</dbReference>
<keyword evidence="10" id="KW-1185">Reference proteome</keyword>
<dbReference type="PANTHER" id="PTHR11328">
    <property type="entry name" value="MAJOR FACILITATOR SUPERFAMILY DOMAIN-CONTAINING PROTEIN"/>
    <property type="match status" value="1"/>
</dbReference>
<feature type="transmembrane region" description="Helical" evidence="8">
    <location>
        <begin position="180"/>
        <end position="208"/>
    </location>
</feature>
<reference evidence="10" key="1">
    <citation type="journal article" date="2017" name="Genome Announc.">
        <title>Draft Genome Sequence of Terrimicrobium sacchariphilum NM-5T, a Facultative Anaerobic Soil Bacterium of the Class Spartobacteria.</title>
        <authorList>
            <person name="Qiu Y.L."/>
            <person name="Tourlousse D.M."/>
            <person name="Matsuura N."/>
            <person name="Ohashi A."/>
            <person name="Sekiguchi Y."/>
        </authorList>
    </citation>
    <scope>NUCLEOTIDE SEQUENCE [LARGE SCALE GENOMIC DNA]</scope>
    <source>
        <strain evidence="10">NM-5</strain>
    </source>
</reference>
<keyword evidence="6 8" id="KW-1133">Transmembrane helix</keyword>
<keyword evidence="4" id="KW-1003">Cell membrane</keyword>
<dbReference type="InterPro" id="IPR036259">
    <property type="entry name" value="MFS_trans_sf"/>
</dbReference>
<feature type="transmembrane region" description="Helical" evidence="8">
    <location>
        <begin position="220"/>
        <end position="242"/>
    </location>
</feature>
<dbReference type="GO" id="GO:0006814">
    <property type="term" value="P:sodium ion transport"/>
    <property type="evidence" value="ECO:0007669"/>
    <property type="project" value="InterPro"/>
</dbReference>
<feature type="transmembrane region" description="Helical" evidence="8">
    <location>
        <begin position="139"/>
        <end position="159"/>
    </location>
</feature>
<sequence length="498" mass="55742">MKSPHTAAALVTEVGASPRGVSTSRQRLAGIPEADRIPFNQKLAFAVGACTPFLAVDLTISAFWMPFFNIGLGISPLSLSAVLVVLRVWEAFGDPLVGNLSDNMRTRWGRRRPFMVGGAIFMAVFYLLIWHPPEGHNEYVMLAYLCGIGLLFSTSCTFWNMPFYAMQMELTPNYDERTRLMAWTALFGKISGLLGGWSMAFVTGSWFINSATGKPDLVQGMQFFCWIVAGLILVFGLLPPLIGRERFYDKEVVRQTRDPFWASLKESFRNKPLWLLIGSSFFILLGTISVSSLGQYLNIYLVNEGDIAKASIVTGWKSTVLVATGIACIPLWTWLAEKFDKRSIVIAMVVLSLLGHFSYLLCLRPDMPYLQLIPAVFEVGAVSAIWIFLPSMKADVADYDEARTNRRREGALNAFFSWFIKVASTLALGLGGGVLQITGFDAKIQGQQPEVLQRMLLIFVILPLVLWPITLMFLWWYPLTRARMAEIRGQLEARRGKI</sequence>
<evidence type="ECO:0000256" key="7">
    <source>
        <dbReference type="ARBA" id="ARBA00023136"/>
    </source>
</evidence>
<evidence type="ECO:0000256" key="8">
    <source>
        <dbReference type="SAM" id="Phobius"/>
    </source>
</evidence>
<dbReference type="AlphaFoldDB" id="A0A146G667"/>
<organism evidence="9 10">
    <name type="scientific">Terrimicrobium sacchariphilum</name>
    <dbReference type="NCBI Taxonomy" id="690879"/>
    <lineage>
        <taxon>Bacteria</taxon>
        <taxon>Pseudomonadati</taxon>
        <taxon>Verrucomicrobiota</taxon>
        <taxon>Terrimicrobiia</taxon>
        <taxon>Terrimicrobiales</taxon>
        <taxon>Terrimicrobiaceae</taxon>
        <taxon>Terrimicrobium</taxon>
    </lineage>
</organism>
<feature type="transmembrane region" description="Helical" evidence="8">
    <location>
        <begin position="410"/>
        <end position="435"/>
    </location>
</feature>
<comment type="similarity">
    <text evidence="2">Belongs to the sodium:galactoside symporter (TC 2.A.2) family.</text>
</comment>